<name>D1C771_SPHTD</name>
<dbReference type="EMBL" id="CP001823">
    <property type="protein sequence ID" value="ACZ39717.1"/>
    <property type="molecule type" value="Genomic_DNA"/>
</dbReference>
<dbReference type="InterPro" id="IPR055648">
    <property type="entry name" value="DUF7224"/>
</dbReference>
<evidence type="ECO:0000259" key="2">
    <source>
        <dbReference type="Pfam" id="PF23866"/>
    </source>
</evidence>
<dbReference type="KEGG" id="sti:Sthe_2296"/>
<gene>
    <name evidence="3" type="ordered locus">Sthe_2296</name>
</gene>
<protein>
    <recommendedName>
        <fullName evidence="2">DUF7224 domain-containing protein</fullName>
    </recommendedName>
</protein>
<reference evidence="4" key="1">
    <citation type="submission" date="2009-11" db="EMBL/GenBank/DDBJ databases">
        <title>The complete chromosome 1 of Sphaerobacter thermophilus DSM 20745.</title>
        <authorList>
            <person name="Lucas S."/>
            <person name="Copeland A."/>
            <person name="Lapidus A."/>
            <person name="Glavina del Rio T."/>
            <person name="Dalin E."/>
            <person name="Tice H."/>
            <person name="Bruce D."/>
            <person name="Goodwin L."/>
            <person name="Pitluck S."/>
            <person name="Kyrpides N."/>
            <person name="Mavromatis K."/>
            <person name="Ivanova N."/>
            <person name="Mikhailova N."/>
            <person name="LaButti K.M."/>
            <person name="Clum A."/>
            <person name="Sun H.I."/>
            <person name="Brettin T."/>
            <person name="Detter J.C."/>
            <person name="Han C."/>
            <person name="Larimer F."/>
            <person name="Land M."/>
            <person name="Hauser L."/>
            <person name="Markowitz V."/>
            <person name="Cheng J.F."/>
            <person name="Hugenholtz P."/>
            <person name="Woyke T."/>
            <person name="Wu D."/>
            <person name="Steenblock K."/>
            <person name="Schneider S."/>
            <person name="Pukall R."/>
            <person name="Goeker M."/>
            <person name="Klenk H.P."/>
            <person name="Eisen J.A."/>
        </authorList>
    </citation>
    <scope>NUCLEOTIDE SEQUENCE [LARGE SCALE GENOMIC DNA]</scope>
    <source>
        <strain evidence="4">ATCC 49802 / DSM 20745 / S 6022</strain>
    </source>
</reference>
<feature type="transmembrane region" description="Helical" evidence="1">
    <location>
        <begin position="192"/>
        <end position="212"/>
    </location>
</feature>
<dbReference type="InParanoid" id="D1C771"/>
<dbReference type="Pfam" id="PF23866">
    <property type="entry name" value="DUF7224"/>
    <property type="match status" value="1"/>
</dbReference>
<keyword evidence="4" id="KW-1185">Reference proteome</keyword>
<dbReference type="eggNOG" id="ENOG50336JT">
    <property type="taxonomic scope" value="Bacteria"/>
</dbReference>
<evidence type="ECO:0000313" key="3">
    <source>
        <dbReference type="EMBL" id="ACZ39717.1"/>
    </source>
</evidence>
<dbReference type="HOGENOM" id="CLU_054046_0_0_0"/>
<reference evidence="3 4" key="2">
    <citation type="journal article" date="2010" name="Stand. Genomic Sci.">
        <title>Complete genome sequence of Desulfohalobium retbaense type strain (HR(100)).</title>
        <authorList>
            <person name="Spring S."/>
            <person name="Nolan M."/>
            <person name="Lapidus A."/>
            <person name="Glavina Del Rio T."/>
            <person name="Copeland A."/>
            <person name="Tice H."/>
            <person name="Cheng J.F."/>
            <person name="Lucas S."/>
            <person name="Land M."/>
            <person name="Chen F."/>
            <person name="Bruce D."/>
            <person name="Goodwin L."/>
            <person name="Pitluck S."/>
            <person name="Ivanova N."/>
            <person name="Mavromatis K."/>
            <person name="Mikhailova N."/>
            <person name="Pati A."/>
            <person name="Chen A."/>
            <person name="Palaniappan K."/>
            <person name="Hauser L."/>
            <person name="Chang Y.J."/>
            <person name="Jeffries C.D."/>
            <person name="Munk C."/>
            <person name="Kiss H."/>
            <person name="Chain P."/>
            <person name="Han C."/>
            <person name="Brettin T."/>
            <person name="Detter J.C."/>
            <person name="Schuler E."/>
            <person name="Goker M."/>
            <person name="Rohde M."/>
            <person name="Bristow J."/>
            <person name="Eisen J.A."/>
            <person name="Markowitz V."/>
            <person name="Hugenholtz P."/>
            <person name="Kyrpides N.C."/>
            <person name="Klenk H.P."/>
        </authorList>
    </citation>
    <scope>NUCLEOTIDE SEQUENCE [LARGE SCALE GENOMIC DNA]</scope>
    <source>
        <strain evidence="4">ATCC 49802 / DSM 20745 / S 6022</strain>
    </source>
</reference>
<accession>D1C771</accession>
<organism evidence="3 4">
    <name type="scientific">Sphaerobacter thermophilus (strain ATCC 49802 / DSM 20745 / KCCM 41009 / NCIMB 13125 / S 6022)</name>
    <dbReference type="NCBI Taxonomy" id="479434"/>
    <lineage>
        <taxon>Bacteria</taxon>
        <taxon>Pseudomonadati</taxon>
        <taxon>Thermomicrobiota</taxon>
        <taxon>Thermomicrobia</taxon>
        <taxon>Sphaerobacterales</taxon>
        <taxon>Sphaerobacterineae</taxon>
        <taxon>Sphaerobacteraceae</taxon>
        <taxon>Sphaerobacter</taxon>
    </lineage>
</organism>
<feature type="transmembrane region" description="Helical" evidence="1">
    <location>
        <begin position="149"/>
        <end position="172"/>
    </location>
</feature>
<evidence type="ECO:0000256" key="1">
    <source>
        <dbReference type="SAM" id="Phobius"/>
    </source>
</evidence>
<sequence length="420" mass="43969">MAVQTILRISPAAWLGPILALVAMGYARIIYPATYDPYPLALTSVAGWTVSVIGPTVAAFGAWEGGRLHRAGWWGLPHARPAVVVAGASLAPVLVAGLGALGAAIAIRFADAGVLAWPDLRVVGVETCVVTAQALLGFAIGLRLRPVVAVPAAFLLMFTWMALPAAILPVWLDFPTGAWAGCCAIDSDLAPRAVASALTVVAGFLVAALVLLRQPFARVQFGLAPLAAALGIAAGLWLVRGMDSNPTVPRDPSVLVCAPGPPEVCVWPEHRSRLATAARVVAKVAPVWQAAGVPLPARFSEEWSESLPSSTGRVIIRSDNEEEIVLSLARGVLPPVPPCALKSEVPYFGFEARAYVIAWLVDVAGVPPERYASTHVNGVEILATVAAVRALPPDEQRAWLAGNLAAMRACGVRPPLEPTQ</sequence>
<feature type="transmembrane region" description="Helical" evidence="1">
    <location>
        <begin position="37"/>
        <end position="63"/>
    </location>
</feature>
<dbReference type="Proteomes" id="UP000002027">
    <property type="component" value="Chromosome 1"/>
</dbReference>
<dbReference type="AlphaFoldDB" id="D1C771"/>
<feature type="domain" description="DUF7224" evidence="2">
    <location>
        <begin position="264"/>
        <end position="410"/>
    </location>
</feature>
<keyword evidence="1" id="KW-1133">Transmembrane helix</keyword>
<dbReference type="RefSeq" id="WP_012872758.1">
    <property type="nucleotide sequence ID" value="NC_013523.1"/>
</dbReference>
<feature type="transmembrane region" description="Helical" evidence="1">
    <location>
        <begin position="122"/>
        <end position="142"/>
    </location>
</feature>
<dbReference type="OrthoDB" id="4965457at2"/>
<evidence type="ECO:0000313" key="4">
    <source>
        <dbReference type="Proteomes" id="UP000002027"/>
    </source>
</evidence>
<keyword evidence="1" id="KW-0812">Transmembrane</keyword>
<feature type="transmembrane region" description="Helical" evidence="1">
    <location>
        <begin position="219"/>
        <end position="239"/>
    </location>
</feature>
<keyword evidence="1" id="KW-0472">Membrane</keyword>
<proteinExistence type="predicted"/>
<feature type="transmembrane region" description="Helical" evidence="1">
    <location>
        <begin position="12"/>
        <end position="31"/>
    </location>
</feature>
<feature type="transmembrane region" description="Helical" evidence="1">
    <location>
        <begin position="83"/>
        <end position="110"/>
    </location>
</feature>
<dbReference type="STRING" id="479434.Sthe_2296"/>